<dbReference type="Proteomes" id="UP000233837">
    <property type="component" value="Unassembled WGS sequence"/>
</dbReference>
<dbReference type="AlphaFoldDB" id="A0A2I0WBZ0"/>
<name>A0A2I0WBZ0_9ASPA</name>
<evidence type="ECO:0000313" key="2">
    <source>
        <dbReference type="Proteomes" id="UP000233837"/>
    </source>
</evidence>
<reference evidence="1 2" key="1">
    <citation type="journal article" date="2016" name="Sci. Rep.">
        <title>The Dendrobium catenatum Lindl. genome sequence provides insights into polysaccharide synthase, floral development and adaptive evolution.</title>
        <authorList>
            <person name="Zhang G.Q."/>
            <person name="Xu Q."/>
            <person name="Bian C."/>
            <person name="Tsai W.C."/>
            <person name="Yeh C.M."/>
            <person name="Liu K.W."/>
            <person name="Yoshida K."/>
            <person name="Zhang L.S."/>
            <person name="Chang S.B."/>
            <person name="Chen F."/>
            <person name="Shi Y."/>
            <person name="Su Y.Y."/>
            <person name="Zhang Y.Q."/>
            <person name="Chen L.J."/>
            <person name="Yin Y."/>
            <person name="Lin M."/>
            <person name="Huang H."/>
            <person name="Deng H."/>
            <person name="Wang Z.W."/>
            <person name="Zhu S.L."/>
            <person name="Zhao X."/>
            <person name="Deng C."/>
            <person name="Niu S.C."/>
            <person name="Huang J."/>
            <person name="Wang M."/>
            <person name="Liu G.H."/>
            <person name="Yang H.J."/>
            <person name="Xiao X.J."/>
            <person name="Hsiao Y.Y."/>
            <person name="Wu W.L."/>
            <person name="Chen Y.Y."/>
            <person name="Mitsuda N."/>
            <person name="Ohme-Takagi M."/>
            <person name="Luo Y.B."/>
            <person name="Van de Peer Y."/>
            <person name="Liu Z.J."/>
        </authorList>
    </citation>
    <scope>NUCLEOTIDE SEQUENCE [LARGE SCALE GENOMIC DNA]</scope>
    <source>
        <tissue evidence="1">The whole plant</tissue>
    </source>
</reference>
<evidence type="ECO:0000313" key="1">
    <source>
        <dbReference type="EMBL" id="PKU73168.1"/>
    </source>
</evidence>
<sequence>MDVTRKQPHEIWLGSEVNGYFQKVEIENLPIFCSHCKMPGHAINECFCLHSNLCKEKNTSKANVNVVCENSHLPLGQKEVNVVAATLDVGALNCDNGGKENVILDVSLLNEPNPAFSFSVPIIRENATNEPEISSNIAIEEVPNLLEQEK</sequence>
<proteinExistence type="predicted"/>
<accession>A0A2I0WBZ0</accession>
<reference evidence="1 2" key="2">
    <citation type="journal article" date="2017" name="Nature">
        <title>The Apostasia genome and the evolution of orchids.</title>
        <authorList>
            <person name="Zhang G.Q."/>
            <person name="Liu K.W."/>
            <person name="Li Z."/>
            <person name="Lohaus R."/>
            <person name="Hsiao Y.Y."/>
            <person name="Niu S.C."/>
            <person name="Wang J.Y."/>
            <person name="Lin Y.C."/>
            <person name="Xu Q."/>
            <person name="Chen L.J."/>
            <person name="Yoshida K."/>
            <person name="Fujiwara S."/>
            <person name="Wang Z.W."/>
            <person name="Zhang Y.Q."/>
            <person name="Mitsuda N."/>
            <person name="Wang M."/>
            <person name="Liu G.H."/>
            <person name="Pecoraro L."/>
            <person name="Huang H.X."/>
            <person name="Xiao X.J."/>
            <person name="Lin M."/>
            <person name="Wu X.Y."/>
            <person name="Wu W.L."/>
            <person name="Chen Y.Y."/>
            <person name="Chang S.B."/>
            <person name="Sakamoto S."/>
            <person name="Ohme-Takagi M."/>
            <person name="Yagi M."/>
            <person name="Zeng S.J."/>
            <person name="Shen C.Y."/>
            <person name="Yeh C.M."/>
            <person name="Luo Y.B."/>
            <person name="Tsai W.C."/>
            <person name="Van de Peer Y."/>
            <person name="Liu Z.J."/>
        </authorList>
    </citation>
    <scope>NUCLEOTIDE SEQUENCE [LARGE SCALE GENOMIC DNA]</scope>
    <source>
        <tissue evidence="1">The whole plant</tissue>
    </source>
</reference>
<dbReference type="EMBL" id="KZ502770">
    <property type="protein sequence ID" value="PKU73168.1"/>
    <property type="molecule type" value="Genomic_DNA"/>
</dbReference>
<keyword evidence="2" id="KW-1185">Reference proteome</keyword>
<protein>
    <submittedName>
        <fullName evidence="1">Uncharacterized protein</fullName>
    </submittedName>
</protein>
<organism evidence="1 2">
    <name type="scientific">Dendrobium catenatum</name>
    <dbReference type="NCBI Taxonomy" id="906689"/>
    <lineage>
        <taxon>Eukaryota</taxon>
        <taxon>Viridiplantae</taxon>
        <taxon>Streptophyta</taxon>
        <taxon>Embryophyta</taxon>
        <taxon>Tracheophyta</taxon>
        <taxon>Spermatophyta</taxon>
        <taxon>Magnoliopsida</taxon>
        <taxon>Liliopsida</taxon>
        <taxon>Asparagales</taxon>
        <taxon>Orchidaceae</taxon>
        <taxon>Epidendroideae</taxon>
        <taxon>Malaxideae</taxon>
        <taxon>Dendrobiinae</taxon>
        <taxon>Dendrobium</taxon>
    </lineage>
</organism>
<gene>
    <name evidence="1" type="ORF">MA16_Dca025477</name>
</gene>